<comment type="caution">
    <text evidence="1">The sequence shown here is derived from an EMBL/GenBank/DDBJ whole genome shotgun (WGS) entry which is preliminary data.</text>
</comment>
<evidence type="ECO:0000313" key="2">
    <source>
        <dbReference type="Proteomes" id="UP000215441"/>
    </source>
</evidence>
<dbReference type="Proteomes" id="UP000215441">
    <property type="component" value="Unassembled WGS sequence"/>
</dbReference>
<evidence type="ECO:0000313" key="1">
    <source>
        <dbReference type="EMBL" id="OYD50697.1"/>
    </source>
</evidence>
<dbReference type="AlphaFoldDB" id="A0A235EQ67"/>
<dbReference type="EMBL" id="NOIG01000005">
    <property type="protein sequence ID" value="OYD50697.1"/>
    <property type="molecule type" value="Genomic_DNA"/>
</dbReference>
<accession>A0A235EQ67</accession>
<gene>
    <name evidence="1" type="ORF">CBY09_08170</name>
</gene>
<keyword evidence="2" id="KW-1185">Reference proteome</keyword>
<reference evidence="1 2" key="1">
    <citation type="submission" date="2017-07" db="EMBL/GenBank/DDBJ databases">
        <title>Acidovorax KNDSW TSA 6 genome sequence and assembly.</title>
        <authorList>
            <person name="Mayilraj S."/>
        </authorList>
    </citation>
    <scope>NUCLEOTIDE SEQUENCE [LARGE SCALE GENOMIC DNA]</scope>
    <source>
        <strain evidence="1 2">KNDSW-TSA6</strain>
    </source>
</reference>
<proteinExistence type="predicted"/>
<name>A0A235EQ67_9BURK</name>
<dbReference type="RefSeq" id="WP_094288323.1">
    <property type="nucleotide sequence ID" value="NZ_NOIG01000005.1"/>
</dbReference>
<organism evidence="1 2">
    <name type="scientific">Acidovorax kalamii</name>
    <dbReference type="NCBI Taxonomy" id="2004485"/>
    <lineage>
        <taxon>Bacteria</taxon>
        <taxon>Pseudomonadati</taxon>
        <taxon>Pseudomonadota</taxon>
        <taxon>Betaproteobacteria</taxon>
        <taxon>Burkholderiales</taxon>
        <taxon>Comamonadaceae</taxon>
        <taxon>Acidovorax</taxon>
    </lineage>
</organism>
<protein>
    <submittedName>
        <fullName evidence="1">Uncharacterized protein</fullName>
    </submittedName>
</protein>
<sequence length="117" mass="13059">MTGQDAILNMRRNGKSPGYVWVDDCAATCLNDGTHVTLAARDVPEQQDWRFLVGLQVMVSGEDPGRVERITSACAEYAKRVIASTHLINREKMDWLGRPSSTVVRITDTQGVLTWPR</sequence>